<keyword evidence="3" id="KW-1185">Reference proteome</keyword>
<keyword evidence="1" id="KW-1133">Transmembrane helix</keyword>
<accession>A0ABZ0WAY1</accession>
<protein>
    <submittedName>
        <fullName evidence="2">DUF4230 domain-containing protein</fullName>
    </submittedName>
</protein>
<reference evidence="2 3" key="1">
    <citation type="submission" date="2023-12" db="EMBL/GenBank/DDBJ databases">
        <title>Genome sequencing and assembly of bacterial species from a model synthetic community.</title>
        <authorList>
            <person name="Hogle S.L."/>
        </authorList>
    </citation>
    <scope>NUCLEOTIDE SEQUENCE [LARGE SCALE GENOMIC DNA]</scope>
    <source>
        <strain evidence="2 3">HAMBI_3031</strain>
    </source>
</reference>
<gene>
    <name evidence="2" type="ORF">U0035_03080</name>
</gene>
<organism evidence="2 3">
    <name type="scientific">Niabella yanshanensis</name>
    <dbReference type="NCBI Taxonomy" id="577386"/>
    <lineage>
        <taxon>Bacteria</taxon>
        <taxon>Pseudomonadati</taxon>
        <taxon>Bacteroidota</taxon>
        <taxon>Chitinophagia</taxon>
        <taxon>Chitinophagales</taxon>
        <taxon>Chitinophagaceae</taxon>
        <taxon>Niabella</taxon>
    </lineage>
</organism>
<evidence type="ECO:0000313" key="3">
    <source>
        <dbReference type="Proteomes" id="UP001325680"/>
    </source>
</evidence>
<dbReference type="RefSeq" id="WP_114792962.1">
    <property type="nucleotide sequence ID" value="NZ_CP139960.1"/>
</dbReference>
<dbReference type="Pfam" id="PF14014">
    <property type="entry name" value="DUF4230"/>
    <property type="match status" value="1"/>
</dbReference>
<evidence type="ECO:0000256" key="1">
    <source>
        <dbReference type="SAM" id="Phobius"/>
    </source>
</evidence>
<evidence type="ECO:0000313" key="2">
    <source>
        <dbReference type="EMBL" id="WQD39130.1"/>
    </source>
</evidence>
<proteinExistence type="predicted"/>
<dbReference type="Proteomes" id="UP001325680">
    <property type="component" value="Chromosome"/>
</dbReference>
<keyword evidence="1" id="KW-0812">Transmembrane</keyword>
<dbReference type="InterPro" id="IPR025324">
    <property type="entry name" value="DUF4230"/>
</dbReference>
<feature type="transmembrane region" description="Helical" evidence="1">
    <location>
        <begin position="6"/>
        <end position="25"/>
    </location>
</feature>
<keyword evidence="1" id="KW-0472">Membrane</keyword>
<sequence>MRNRFSSFFIFLLIIIIGFLAYFLGKKSASKTVDNVVMNDVLIKQIAELSALEVQGNASIKSSNIANDGSITDNFKKLFLERTFNISVPYVAKYGINLDNQRINIEEKNKKVFIVLPNPRLLSYELRLDRTNAASKKGLFEGNDEAAYNKLIQKLYTQSKAQLEGNTGYQEQSKEKIRKIIKDYYAPLNFEVEVSFSNELRSKVTDEARQ</sequence>
<dbReference type="EMBL" id="CP139960">
    <property type="protein sequence ID" value="WQD39130.1"/>
    <property type="molecule type" value="Genomic_DNA"/>
</dbReference>
<name>A0ABZ0WAY1_9BACT</name>